<proteinExistence type="predicted"/>
<keyword evidence="2" id="KW-1185">Reference proteome</keyword>
<dbReference type="EMBL" id="CP012159">
    <property type="protein sequence ID" value="AKT40646.1"/>
    <property type="molecule type" value="Genomic_DNA"/>
</dbReference>
<sequence>MADVPNIEDEKLFAIQVGARGDWFDKATGMVCENNEALKQFGRVWKKFAQRLRFPTRARNMTTEAESSYASIGYSAGAADWFRHGNRLRQRGVENIEFLIPETMSG</sequence>
<name>A0A0K1EIF8_CHOCO</name>
<accession>A0A0K1EIF8</accession>
<dbReference type="AlphaFoldDB" id="A0A0K1EIF8"/>
<dbReference type="Proteomes" id="UP000067626">
    <property type="component" value="Chromosome"/>
</dbReference>
<organism evidence="1 2">
    <name type="scientific">Chondromyces crocatus</name>
    <dbReference type="NCBI Taxonomy" id="52"/>
    <lineage>
        <taxon>Bacteria</taxon>
        <taxon>Pseudomonadati</taxon>
        <taxon>Myxococcota</taxon>
        <taxon>Polyangia</taxon>
        <taxon>Polyangiales</taxon>
        <taxon>Polyangiaceae</taxon>
        <taxon>Chondromyces</taxon>
    </lineage>
</organism>
<reference evidence="1 2" key="1">
    <citation type="submission" date="2015-07" db="EMBL/GenBank/DDBJ databases">
        <title>Genome analysis of myxobacterium Chondromyces crocatus Cm c5 reveals a high potential for natural compound synthesis and the genetic basis for the loss of fruiting body formation.</title>
        <authorList>
            <person name="Zaburannyi N."/>
            <person name="Bunk B."/>
            <person name="Maier J."/>
            <person name="Overmann J."/>
            <person name="Mueller R."/>
        </authorList>
    </citation>
    <scope>NUCLEOTIDE SEQUENCE [LARGE SCALE GENOMIC DNA]</scope>
    <source>
        <strain evidence="1 2">Cm c5</strain>
    </source>
</reference>
<dbReference type="STRING" id="52.CMC5_048020"/>
<protein>
    <submittedName>
        <fullName evidence="1">Uncharacterized protein</fullName>
    </submittedName>
</protein>
<dbReference type="KEGG" id="ccro:CMC5_048020"/>
<evidence type="ECO:0000313" key="1">
    <source>
        <dbReference type="EMBL" id="AKT40646.1"/>
    </source>
</evidence>
<evidence type="ECO:0000313" key="2">
    <source>
        <dbReference type="Proteomes" id="UP000067626"/>
    </source>
</evidence>
<gene>
    <name evidence="1" type="ORF">CMC5_048020</name>
</gene>